<evidence type="ECO:0000256" key="1">
    <source>
        <dbReference type="SAM" id="MobiDB-lite"/>
    </source>
</evidence>
<dbReference type="EMBL" id="JAWWNJ010000032">
    <property type="protein sequence ID" value="KAK7026350.1"/>
    <property type="molecule type" value="Genomic_DNA"/>
</dbReference>
<feature type="transmembrane region" description="Helical" evidence="2">
    <location>
        <begin position="49"/>
        <end position="70"/>
    </location>
</feature>
<reference evidence="3 4" key="1">
    <citation type="journal article" date="2024" name="J Genomics">
        <title>Draft genome sequencing and assembly of Favolaschia claudopus CIRM-BRFM 2984 isolated from oak limbs.</title>
        <authorList>
            <person name="Navarro D."/>
            <person name="Drula E."/>
            <person name="Chaduli D."/>
            <person name="Cazenave R."/>
            <person name="Ahrendt S."/>
            <person name="Wang J."/>
            <person name="Lipzen A."/>
            <person name="Daum C."/>
            <person name="Barry K."/>
            <person name="Grigoriev I.V."/>
            <person name="Favel A."/>
            <person name="Rosso M.N."/>
            <person name="Martin F."/>
        </authorList>
    </citation>
    <scope>NUCLEOTIDE SEQUENCE [LARGE SCALE GENOMIC DNA]</scope>
    <source>
        <strain evidence="3 4">CIRM-BRFM 2984</strain>
    </source>
</reference>
<organism evidence="3 4">
    <name type="scientific">Favolaschia claudopus</name>
    <dbReference type="NCBI Taxonomy" id="2862362"/>
    <lineage>
        <taxon>Eukaryota</taxon>
        <taxon>Fungi</taxon>
        <taxon>Dikarya</taxon>
        <taxon>Basidiomycota</taxon>
        <taxon>Agaricomycotina</taxon>
        <taxon>Agaricomycetes</taxon>
        <taxon>Agaricomycetidae</taxon>
        <taxon>Agaricales</taxon>
        <taxon>Marasmiineae</taxon>
        <taxon>Mycenaceae</taxon>
        <taxon>Favolaschia</taxon>
    </lineage>
</organism>
<evidence type="ECO:0000313" key="4">
    <source>
        <dbReference type="Proteomes" id="UP001362999"/>
    </source>
</evidence>
<proteinExistence type="predicted"/>
<feature type="region of interest" description="Disordered" evidence="1">
    <location>
        <begin position="1"/>
        <end position="25"/>
    </location>
</feature>
<feature type="transmembrane region" description="Helical" evidence="2">
    <location>
        <begin position="543"/>
        <end position="571"/>
    </location>
</feature>
<dbReference type="AlphaFoldDB" id="A0AAW0BJA7"/>
<accession>A0AAW0BJA7</accession>
<sequence>MDPRPSSSPRSPDATSGTKPLHRPGHTLSVCPVRLSGMQWLPTFTRLQYMILFGHFALQLTAWTLFGLIWSKQIIAIPLPDFFHDVQSWYKPLTFCITTISSGFALFSTLLFSLAVRQWISCQLRTERGLRLTTFLRSMHFASHSIIPDRGQHGLWMAASIIVIIIIALQPAGWNTLLTPQLFDLDTKISSKEIDLTNPRLDLYLHNGSLDACVLDNSVLVGLAIGETESGFSAAKGAQNVPSSLSIANFIFNTSTAGILPLSFQDIPTNSAFDNATVIPHSISGPGIGIPRSLSVVQQGFTADVSCKFQTLTDTTTPSLTITAISPNETSAPTQYNINSNCPMPAPLGNTTRASTYALAENDSGYLLMIACATGASYTLIFIGGGDQYAYLNSTVCTFTPKITNVRVDYHYLPSASSNTTGNLPARIDTTTLPGGIPDSVGGPAGVSAVATVYEMIRFAQGEEMNVVGDQLIGVLEGVDGEGFVGDGAGVLTAMEEYLRGVAEYSGTLLRACLSSHKTSGIFADGIPKEMTTSATGELRTYFFGWALSSSTVWILIPGALIAFASIVLVLSSAAADLRLRPEDSGLFDPVDAFDLMRASAAGGLVGVVDSEDGNSRSLMKRGGVLHDVRVVLEMISGRGLILREVGHSDLDSGEGLNGT</sequence>
<keyword evidence="2" id="KW-1133">Transmembrane helix</keyword>
<keyword evidence="2" id="KW-0812">Transmembrane</keyword>
<comment type="caution">
    <text evidence="3">The sequence shown here is derived from an EMBL/GenBank/DDBJ whole genome shotgun (WGS) entry which is preliminary data.</text>
</comment>
<dbReference type="Proteomes" id="UP001362999">
    <property type="component" value="Unassembled WGS sequence"/>
</dbReference>
<evidence type="ECO:0000256" key="2">
    <source>
        <dbReference type="SAM" id="Phobius"/>
    </source>
</evidence>
<name>A0AAW0BJA7_9AGAR</name>
<protein>
    <submittedName>
        <fullName evidence="3">Uncharacterized protein</fullName>
    </submittedName>
</protein>
<feature type="compositionally biased region" description="Low complexity" evidence="1">
    <location>
        <begin position="1"/>
        <end position="12"/>
    </location>
</feature>
<feature type="transmembrane region" description="Helical" evidence="2">
    <location>
        <begin position="90"/>
        <end position="116"/>
    </location>
</feature>
<gene>
    <name evidence="3" type="ORF">R3P38DRAFT_3530529</name>
</gene>
<keyword evidence="2" id="KW-0472">Membrane</keyword>
<evidence type="ECO:0000313" key="3">
    <source>
        <dbReference type="EMBL" id="KAK7026350.1"/>
    </source>
</evidence>
<feature type="transmembrane region" description="Helical" evidence="2">
    <location>
        <begin position="154"/>
        <end position="174"/>
    </location>
</feature>
<keyword evidence="4" id="KW-1185">Reference proteome</keyword>